<evidence type="ECO:0000313" key="2">
    <source>
        <dbReference type="EMBL" id="CBT75934.1"/>
    </source>
</evidence>
<dbReference type="EMBL" id="FQ311875">
    <property type="protein sequence ID" value="CBT75934.1"/>
    <property type="molecule type" value="Genomic_DNA"/>
</dbReference>
<reference evidence="3" key="1">
    <citation type="journal article" date="2010" name="PLoS ONE">
        <title>The Arthrobacter arilaitensis Re117 genome sequence reveals its genetic adaptation to the surface of cheese.</title>
        <authorList>
            <person name="Monnet C."/>
            <person name="Loux V."/>
            <person name="Gibrat J.F."/>
            <person name="Spinnler E."/>
            <person name="Barbe V."/>
            <person name="Vacherie B."/>
            <person name="Gavory F."/>
            <person name="Gourbeyre E."/>
            <person name="Siguier P."/>
            <person name="Chandler M."/>
            <person name="Elleuch R."/>
            <person name="Irlinger F."/>
            <person name="Vallaeys T."/>
        </authorList>
    </citation>
    <scope>NUCLEOTIDE SEQUENCE</scope>
    <source>
        <strain evidence="3">DSM 16368 / CIP 108037 / IAM 15318 / JCM 13566 / Re117</strain>
    </source>
</reference>
<evidence type="ECO:0000313" key="3">
    <source>
        <dbReference type="Proteomes" id="UP000006878"/>
    </source>
</evidence>
<organism evidence="2 3">
    <name type="scientific">Glutamicibacter arilaitensis (strain DSM 16368 / CIP 108037 / IAM 15318 / JCM 13566 / NCIMB 14258 / Re117)</name>
    <name type="common">Arthrobacter arilaitensis</name>
    <dbReference type="NCBI Taxonomy" id="861360"/>
    <lineage>
        <taxon>Bacteria</taxon>
        <taxon>Bacillati</taxon>
        <taxon>Actinomycetota</taxon>
        <taxon>Actinomycetes</taxon>
        <taxon>Micrococcales</taxon>
        <taxon>Micrococcaceae</taxon>
        <taxon>Glutamicibacter</taxon>
    </lineage>
</organism>
<sequence length="116" mass="12362">MNQVPERWSESVLVPDMWLDSAQDPREAGEADPVGERATCQRFLRDYRLTIELKCPGSGRAATGGTIGPALDAQSAGVAAPSGRSGAGLAQLDQPGRARRQDLRPAGLGVRHRATR</sequence>
<feature type="region of interest" description="Disordered" evidence="1">
    <location>
        <begin position="63"/>
        <end position="116"/>
    </location>
</feature>
<proteinExistence type="predicted"/>
<evidence type="ECO:0000256" key="1">
    <source>
        <dbReference type="SAM" id="MobiDB-lite"/>
    </source>
</evidence>
<keyword evidence="3" id="KW-1185">Reference proteome</keyword>
<accession>A0ABP1U2P0</accession>
<gene>
    <name evidence="2" type="ordered locus">AARI_17200</name>
</gene>
<name>A0ABP1U2P0_GLUAR</name>
<reference evidence="3" key="2">
    <citation type="submission" date="2010-07" db="EMBL/GenBank/DDBJ databases">
        <title>Complete genome sequence of Arthrobacter arilaitensis (strain DSM 16368 / CIP 108037 / JCM 13566 / Re117).</title>
        <authorList>
            <person name="Genoscope."/>
        </authorList>
    </citation>
    <scope>NUCLEOTIDE SEQUENCE [LARGE SCALE GENOMIC DNA]</scope>
    <source>
        <strain evidence="3">DSM 16368 / CIP 108037 / IAM 15318 / JCM 13566 / Re117</strain>
    </source>
</reference>
<dbReference type="Proteomes" id="UP000006878">
    <property type="component" value="Chromosome"/>
</dbReference>
<protein>
    <submittedName>
        <fullName evidence="2">Uncharacterized protein</fullName>
    </submittedName>
</protein>